<dbReference type="Gene3D" id="3.40.390.10">
    <property type="entry name" value="Collagenase (Catalytic Domain)"/>
    <property type="match status" value="1"/>
</dbReference>
<gene>
    <name evidence="2" type="ORF">S7711_11526</name>
</gene>
<dbReference type="GO" id="GO:0008237">
    <property type="term" value="F:metallopeptidase activity"/>
    <property type="evidence" value="ECO:0007669"/>
    <property type="project" value="InterPro"/>
</dbReference>
<dbReference type="AlphaFoldDB" id="A0A084AEY2"/>
<proteinExistence type="predicted"/>
<reference evidence="2 3" key="1">
    <citation type="journal article" date="2014" name="BMC Genomics">
        <title>Comparative genome sequencing reveals chemotype-specific gene clusters in the toxigenic black mold Stachybotrys.</title>
        <authorList>
            <person name="Semeiks J."/>
            <person name="Borek D."/>
            <person name="Otwinowski Z."/>
            <person name="Grishin N.V."/>
        </authorList>
    </citation>
    <scope>NUCLEOTIDE SEQUENCE [LARGE SCALE GENOMIC DNA]</scope>
    <source>
        <strain evidence="3">CBS 109288 / IBT 7711</strain>
    </source>
</reference>
<organism evidence="2 3">
    <name type="scientific">Stachybotrys chartarum (strain CBS 109288 / IBT 7711)</name>
    <name type="common">Toxic black mold</name>
    <name type="synonym">Stilbospora chartarum</name>
    <dbReference type="NCBI Taxonomy" id="1280523"/>
    <lineage>
        <taxon>Eukaryota</taxon>
        <taxon>Fungi</taxon>
        <taxon>Dikarya</taxon>
        <taxon>Ascomycota</taxon>
        <taxon>Pezizomycotina</taxon>
        <taxon>Sordariomycetes</taxon>
        <taxon>Hypocreomycetidae</taxon>
        <taxon>Hypocreales</taxon>
        <taxon>Stachybotryaceae</taxon>
        <taxon>Stachybotrys</taxon>
    </lineage>
</organism>
<dbReference type="EMBL" id="KL649650">
    <property type="protein sequence ID" value="KEY63861.1"/>
    <property type="molecule type" value="Genomic_DNA"/>
</dbReference>
<dbReference type="SUPFAM" id="SSF55486">
    <property type="entry name" value="Metalloproteases ('zincins'), catalytic domain"/>
    <property type="match status" value="1"/>
</dbReference>
<name>A0A084AEY2_STACB</name>
<evidence type="ECO:0000313" key="2">
    <source>
        <dbReference type="EMBL" id="KEY63861.1"/>
    </source>
</evidence>
<feature type="signal peptide" evidence="1">
    <location>
        <begin position="1"/>
        <end position="21"/>
    </location>
</feature>
<feature type="chain" id="PRO_5001770865" description="Lysine-specific metallo-endopeptidase domain-containing protein" evidence="1">
    <location>
        <begin position="22"/>
        <end position="286"/>
    </location>
</feature>
<evidence type="ECO:0008006" key="4">
    <source>
        <dbReference type="Google" id="ProtNLM"/>
    </source>
</evidence>
<keyword evidence="1" id="KW-0732">Signal</keyword>
<dbReference type="HOGENOM" id="CLU_785517_0_0_1"/>
<protein>
    <recommendedName>
        <fullName evidence="4">Lysine-specific metallo-endopeptidase domain-containing protein</fullName>
    </recommendedName>
</protein>
<evidence type="ECO:0000256" key="1">
    <source>
        <dbReference type="SAM" id="SignalP"/>
    </source>
</evidence>
<dbReference type="Proteomes" id="UP000028045">
    <property type="component" value="Unassembled WGS sequence"/>
</dbReference>
<accession>A0A084AEY2</accession>
<sequence length="286" mass="32366">MAKFLVYLGLFLLCVIRIVHAQDDDDGDDISIFDLFSIHQGRFASCDQRLNTLEDYHQESIDSLARAIDAIDTRWEEQSPSGDLIRAAMFQFFRVRQRDEKLRKAVSDDLESVFDFLNGLIDDIPRDTTWFFCGSDFIVQREPTIDEALDEDGNGIIVDRELITISRTIMLCPQAFDTPDKPATYRAGSLGITAGATLEDWLPRSTTFLHEMFHVVFGTKMLEGGSEKYLLAEVVQLAQVRPGNARKNPESYIYFVAAMHYLFGAEEEGVPTKWNFAEGADAARVV</sequence>
<evidence type="ECO:0000313" key="3">
    <source>
        <dbReference type="Proteomes" id="UP000028045"/>
    </source>
</evidence>
<keyword evidence="3" id="KW-1185">Reference proteome</keyword>
<dbReference type="InterPro" id="IPR024079">
    <property type="entry name" value="MetalloPept_cat_dom_sf"/>
</dbReference>